<feature type="compositionally biased region" description="Acidic residues" evidence="1">
    <location>
        <begin position="140"/>
        <end position="149"/>
    </location>
</feature>
<feature type="region of interest" description="Disordered" evidence="1">
    <location>
        <begin position="50"/>
        <end position="149"/>
    </location>
</feature>
<dbReference type="PANTHER" id="PTHR14431:SF1">
    <property type="entry name" value="HCLS1-BINDING PROTEIN 3"/>
    <property type="match status" value="1"/>
</dbReference>
<proteinExistence type="predicted"/>
<protein>
    <submittedName>
        <fullName evidence="2">Uncharacterized protein</fullName>
    </submittedName>
</protein>
<feature type="compositionally biased region" description="Pro residues" evidence="1">
    <location>
        <begin position="65"/>
        <end position="84"/>
    </location>
</feature>
<evidence type="ECO:0000313" key="3">
    <source>
        <dbReference type="Proteomes" id="UP000887568"/>
    </source>
</evidence>
<dbReference type="OMA" id="DEHESEQ"/>
<dbReference type="PANTHER" id="PTHR14431">
    <property type="entry name" value="HCLS1-BINDING PROTEIN 3"/>
    <property type="match status" value="1"/>
</dbReference>
<organism evidence="2 3">
    <name type="scientific">Patiria miniata</name>
    <name type="common">Bat star</name>
    <name type="synonym">Asterina miniata</name>
    <dbReference type="NCBI Taxonomy" id="46514"/>
    <lineage>
        <taxon>Eukaryota</taxon>
        <taxon>Metazoa</taxon>
        <taxon>Echinodermata</taxon>
        <taxon>Eleutherozoa</taxon>
        <taxon>Asterozoa</taxon>
        <taxon>Asteroidea</taxon>
        <taxon>Valvatacea</taxon>
        <taxon>Valvatida</taxon>
        <taxon>Asterinidae</taxon>
        <taxon>Patiria</taxon>
    </lineage>
</organism>
<dbReference type="AlphaFoldDB" id="A0A913ZHY8"/>
<dbReference type="InterPro" id="IPR039701">
    <property type="entry name" value="HS1BP3"/>
</dbReference>
<dbReference type="EnsemblMetazoa" id="XM_038195469.1">
    <property type="protein sequence ID" value="XP_038051397.1"/>
    <property type="gene ID" value="LOC119724421"/>
</dbReference>
<keyword evidence="3" id="KW-1185">Reference proteome</keyword>
<dbReference type="RefSeq" id="XP_038051397.1">
    <property type="nucleotide sequence ID" value="XM_038195469.1"/>
</dbReference>
<dbReference type="Proteomes" id="UP000887568">
    <property type="component" value="Unplaced"/>
</dbReference>
<sequence>MTDIDNAAGIYLPPGADETDKKTSEFLALDEEEDKDLLNIEDDLDQLLSDVIKKPDKAPQKPSLKPKPPSPTKKPIPAQRPTPAPRSTGGPGKAPPKPAPRKGKTPSTGGSQSEETGQKAETVDTMDDGDILKYIQQNAGDEEASLDLF</sequence>
<evidence type="ECO:0000313" key="2">
    <source>
        <dbReference type="EnsemblMetazoa" id="XP_038051397.1"/>
    </source>
</evidence>
<feature type="region of interest" description="Disordered" evidence="1">
    <location>
        <begin position="1"/>
        <end position="23"/>
    </location>
</feature>
<evidence type="ECO:0000256" key="1">
    <source>
        <dbReference type="SAM" id="MobiDB-lite"/>
    </source>
</evidence>
<dbReference type="GeneID" id="119724421"/>
<accession>A0A913ZHY8</accession>
<reference evidence="2" key="1">
    <citation type="submission" date="2022-11" db="UniProtKB">
        <authorList>
            <consortium name="EnsemblMetazoa"/>
        </authorList>
    </citation>
    <scope>IDENTIFICATION</scope>
</reference>
<name>A0A913ZHY8_PATMI</name>